<reference evidence="7" key="1">
    <citation type="submission" date="2015-01" db="EMBL/GenBank/DDBJ databases">
        <authorList>
            <person name="Durling Mikael"/>
        </authorList>
    </citation>
    <scope>NUCLEOTIDE SEQUENCE</scope>
</reference>
<evidence type="ECO:0000256" key="5">
    <source>
        <dbReference type="ARBA" id="ARBA00023242"/>
    </source>
</evidence>
<accession>A0A0B7K985</accession>
<gene>
    <name evidence="7" type="ORF">BN869_000008150_1</name>
</gene>
<organism evidence="7">
    <name type="scientific">Bionectria ochroleuca</name>
    <name type="common">Gliocladium roseum</name>
    <dbReference type="NCBI Taxonomy" id="29856"/>
    <lineage>
        <taxon>Eukaryota</taxon>
        <taxon>Fungi</taxon>
        <taxon>Dikarya</taxon>
        <taxon>Ascomycota</taxon>
        <taxon>Pezizomycotina</taxon>
        <taxon>Sordariomycetes</taxon>
        <taxon>Hypocreomycetidae</taxon>
        <taxon>Hypocreales</taxon>
        <taxon>Bionectriaceae</taxon>
        <taxon>Clonostachys</taxon>
    </lineage>
</organism>
<feature type="region of interest" description="Disordered" evidence="6">
    <location>
        <begin position="112"/>
        <end position="149"/>
    </location>
</feature>
<evidence type="ECO:0008006" key="8">
    <source>
        <dbReference type="Google" id="ProtNLM"/>
    </source>
</evidence>
<evidence type="ECO:0000256" key="2">
    <source>
        <dbReference type="ARBA" id="ARBA00023015"/>
    </source>
</evidence>
<dbReference type="PANTHER" id="PTHR31845">
    <property type="entry name" value="FINGER DOMAIN PROTEIN, PUTATIVE-RELATED"/>
    <property type="match status" value="1"/>
</dbReference>
<dbReference type="GO" id="GO:0005634">
    <property type="term" value="C:nucleus"/>
    <property type="evidence" value="ECO:0007669"/>
    <property type="project" value="UniProtKB-SubCell"/>
</dbReference>
<dbReference type="PANTHER" id="PTHR31845:SF18">
    <property type="entry name" value="ZN(II)2CYS6 TRANSCRIPTION FACTOR (EUROFUNG)"/>
    <property type="match status" value="1"/>
</dbReference>
<keyword evidence="4" id="KW-0804">Transcription</keyword>
<evidence type="ECO:0000256" key="3">
    <source>
        <dbReference type="ARBA" id="ARBA00023125"/>
    </source>
</evidence>
<sequence>MEKQPQGPQASTYGQACVQCYKAKSRCVARPGGGCERCFRLKRQCQASESQRKRGQQTREMGVQIAQLENKIETLTSMLNSVVRATGVSVDPSSSTPSGYLGAITLDGGTIPGLTPTSNASPLSFPSNQSSFQTQESTHSSSPPLYEPSDSEADRYFKVFQNQMLPLFPFIYIPSTMTARHLRHNRPLLFRAIVAVATSSIEHKLSRIDGLRFIWAKSAFSQDESNIDTLLSILTYITWSIDPFIKRTSNLSRMMMLAISLVYDLQRARPPPPEVHVVAKMARGLGISDGEAAEPLRKGLYLEEQRAILACFVLSCYISSYFRRIDAMRWTSQMEEGLRAISENDERSLSDEAFVFQVRLQLLAQRVAEVRGHNNTSSISPPNPPSIYVKYLQGQLDQLKASRSPNLLHMDMLSASSHYVELCINETIRQATSSEPLLPASMSAFVGSNAPGFEPVECLWRSLHAAKAWLDCFHTVSPSLYIGFPFFYWFQLVRCLVILKHLSVFEDPAWDRVAVYSTIDLLAVLEWMATKSDLASKAANEQSDDDMFRQVSKCLRLSQMWVAAKRDAAASTAQGPTSLPCDEAHLTDFDRAPWMNELERGNESWIEEFFDWSPGTL</sequence>
<evidence type="ECO:0000256" key="6">
    <source>
        <dbReference type="SAM" id="MobiDB-lite"/>
    </source>
</evidence>
<comment type="subcellular location">
    <subcellularLocation>
        <location evidence="1">Nucleus</location>
    </subcellularLocation>
</comment>
<evidence type="ECO:0000313" key="7">
    <source>
        <dbReference type="EMBL" id="CEO52092.1"/>
    </source>
</evidence>
<proteinExistence type="predicted"/>
<dbReference type="Gene3D" id="4.10.240.10">
    <property type="entry name" value="Zn(2)-C6 fungal-type DNA-binding domain"/>
    <property type="match status" value="1"/>
</dbReference>
<keyword evidence="2" id="KW-0805">Transcription regulation</keyword>
<dbReference type="GO" id="GO:0000976">
    <property type="term" value="F:transcription cis-regulatory region binding"/>
    <property type="evidence" value="ECO:0007669"/>
    <property type="project" value="TreeGrafter"/>
</dbReference>
<dbReference type="CDD" id="cd12148">
    <property type="entry name" value="fungal_TF_MHR"/>
    <property type="match status" value="1"/>
</dbReference>
<dbReference type="SUPFAM" id="SSF57701">
    <property type="entry name" value="Zn2/Cys6 DNA-binding domain"/>
    <property type="match status" value="1"/>
</dbReference>
<evidence type="ECO:0000256" key="1">
    <source>
        <dbReference type="ARBA" id="ARBA00004123"/>
    </source>
</evidence>
<keyword evidence="3" id="KW-0238">DNA-binding</keyword>
<dbReference type="GO" id="GO:0008270">
    <property type="term" value="F:zinc ion binding"/>
    <property type="evidence" value="ECO:0007669"/>
    <property type="project" value="InterPro"/>
</dbReference>
<name>A0A0B7K985_BIOOC</name>
<dbReference type="InterPro" id="IPR051089">
    <property type="entry name" value="prtT"/>
</dbReference>
<keyword evidence="5" id="KW-0539">Nucleus</keyword>
<feature type="compositionally biased region" description="Polar residues" evidence="6">
    <location>
        <begin position="115"/>
        <end position="143"/>
    </location>
</feature>
<protein>
    <recommendedName>
        <fullName evidence="8">Zn(2)-C6 fungal-type domain-containing protein</fullName>
    </recommendedName>
</protein>
<evidence type="ECO:0000256" key="4">
    <source>
        <dbReference type="ARBA" id="ARBA00023163"/>
    </source>
</evidence>
<dbReference type="AlphaFoldDB" id="A0A0B7K985"/>
<dbReference type="EMBL" id="CDPU01000026">
    <property type="protein sequence ID" value="CEO52092.1"/>
    <property type="molecule type" value="Genomic_DNA"/>
</dbReference>
<dbReference type="GO" id="GO:0000981">
    <property type="term" value="F:DNA-binding transcription factor activity, RNA polymerase II-specific"/>
    <property type="evidence" value="ECO:0007669"/>
    <property type="project" value="InterPro"/>
</dbReference>
<dbReference type="InterPro" id="IPR036864">
    <property type="entry name" value="Zn2-C6_fun-type_DNA-bd_sf"/>
</dbReference>